<comment type="subcellular location">
    <subcellularLocation>
        <location evidence="2 8">Mitochondrion inner membrane</location>
        <topology evidence="2 8">Peripheral membrane protein</topology>
        <orientation evidence="2 8">Matrix side</orientation>
    </subcellularLocation>
</comment>
<reference evidence="10 11" key="1">
    <citation type="journal article" date="2016" name="Genome Biol. Evol.">
        <title>Divergent and convergent evolution of fungal pathogenicity.</title>
        <authorList>
            <person name="Shang Y."/>
            <person name="Xiao G."/>
            <person name="Zheng P."/>
            <person name="Cen K."/>
            <person name="Zhan S."/>
            <person name="Wang C."/>
        </authorList>
    </citation>
    <scope>NUCLEOTIDE SEQUENCE [LARGE SCALE GENOMIC DNA]</scope>
    <source>
        <strain evidence="10 11">ARSEF 7405</strain>
    </source>
</reference>
<feature type="region of interest" description="Disordered" evidence="9">
    <location>
        <begin position="36"/>
        <end position="88"/>
    </location>
</feature>
<name>A0A167WPI3_9EURO</name>
<accession>A0A167WPI3</accession>
<dbReference type="PANTHER" id="PTHR28087:SF1">
    <property type="entry name" value="ATPASE SYNTHESIS PROTEIN 25, MITOCHONDRIAL"/>
    <property type="match status" value="1"/>
</dbReference>
<dbReference type="Gene3D" id="3.30.460.10">
    <property type="entry name" value="Beta Polymerase, domain 2"/>
    <property type="match status" value="1"/>
</dbReference>
<evidence type="ECO:0000256" key="4">
    <source>
        <dbReference type="ARBA" id="ARBA00022792"/>
    </source>
</evidence>
<dbReference type="VEuPathDB" id="FungiDB:AAP_04602"/>
<evidence type="ECO:0000256" key="8">
    <source>
        <dbReference type="RuleBase" id="RU367062"/>
    </source>
</evidence>
<organism evidence="10 11">
    <name type="scientific">Ascosphaera apis ARSEF 7405</name>
    <dbReference type="NCBI Taxonomy" id="392613"/>
    <lineage>
        <taxon>Eukaryota</taxon>
        <taxon>Fungi</taxon>
        <taxon>Dikarya</taxon>
        <taxon>Ascomycota</taxon>
        <taxon>Pezizomycotina</taxon>
        <taxon>Eurotiomycetes</taxon>
        <taxon>Eurotiomycetidae</taxon>
        <taxon>Onygenales</taxon>
        <taxon>Ascosphaeraceae</taxon>
        <taxon>Ascosphaera</taxon>
    </lineage>
</organism>
<evidence type="ECO:0000256" key="5">
    <source>
        <dbReference type="ARBA" id="ARBA00022946"/>
    </source>
</evidence>
<keyword evidence="11" id="KW-1185">Reference proteome</keyword>
<evidence type="ECO:0000256" key="3">
    <source>
        <dbReference type="ARBA" id="ARBA00010787"/>
    </source>
</evidence>
<evidence type="ECO:0000256" key="1">
    <source>
        <dbReference type="ARBA" id="ARBA00003470"/>
    </source>
</evidence>
<dbReference type="EMBL" id="AZGZ01000022">
    <property type="protein sequence ID" value="KZZ89117.1"/>
    <property type="molecule type" value="Genomic_DNA"/>
</dbReference>
<dbReference type="Proteomes" id="UP000242877">
    <property type="component" value="Unassembled WGS sequence"/>
</dbReference>
<dbReference type="OrthoDB" id="4206532at2759"/>
<keyword evidence="7 8" id="KW-0472">Membrane</keyword>
<dbReference type="GO" id="GO:0005743">
    <property type="term" value="C:mitochondrial inner membrane"/>
    <property type="evidence" value="ECO:0007669"/>
    <property type="project" value="UniProtKB-SubCell"/>
</dbReference>
<keyword evidence="6 8" id="KW-0496">Mitochondrion</keyword>
<comment type="function">
    <text evidence="1">Probable mitochondrial mRNA stabilization factor.</text>
</comment>
<comment type="similarity">
    <text evidence="3 8">Belongs to the ATP25 family.</text>
</comment>
<evidence type="ECO:0000313" key="11">
    <source>
        <dbReference type="Proteomes" id="UP000242877"/>
    </source>
</evidence>
<dbReference type="FunFam" id="3.30.460.10:FF:000044">
    <property type="entry name" value="ATPase synthesis protein 25, mitochondrial"/>
    <property type="match status" value="1"/>
</dbReference>
<dbReference type="AlphaFoldDB" id="A0A167WPI3"/>
<dbReference type="PANTHER" id="PTHR28087">
    <property type="entry name" value="ATPASE SYNTHESIS PROTEIN 25, MITOCHONDRIAL"/>
    <property type="match status" value="1"/>
</dbReference>
<dbReference type="GO" id="GO:0048255">
    <property type="term" value="P:mRNA stabilization"/>
    <property type="evidence" value="ECO:0007669"/>
    <property type="project" value="TreeGrafter"/>
</dbReference>
<dbReference type="InterPro" id="IPR040152">
    <property type="entry name" value="Atp25"/>
</dbReference>
<keyword evidence="4 8" id="KW-0999">Mitochondrion inner membrane</keyword>
<feature type="compositionally biased region" description="Polar residues" evidence="9">
    <location>
        <begin position="43"/>
        <end position="55"/>
    </location>
</feature>
<evidence type="ECO:0000256" key="2">
    <source>
        <dbReference type="ARBA" id="ARBA00004443"/>
    </source>
</evidence>
<keyword evidence="5 8" id="KW-0809">Transit peptide</keyword>
<evidence type="ECO:0000256" key="7">
    <source>
        <dbReference type="ARBA" id="ARBA00023136"/>
    </source>
</evidence>
<dbReference type="InterPro" id="IPR043519">
    <property type="entry name" value="NT_sf"/>
</dbReference>
<feature type="compositionally biased region" description="Polar residues" evidence="9">
    <location>
        <begin position="64"/>
        <end position="88"/>
    </location>
</feature>
<sequence length="693" mass="78667">MSKALLKCVRCQGCRTEAVRSILGLSATTTVSRTARTGPIGLAQSQREFSQLTSRGENEEAHNDSVNSAESETQELEPSSAQTTPQSIPESHVPWYLQDEMQEILPQSPKRRQLLPALPDNPPPILDGCLHNLSDTLGVDDLALFDLRDIDPPSALGANLIMIIGTVRSFKHLNSASDRFCRWLRREHKLRPDADGLLGRQELKLKLRRKARKAKLASTVGAEITDLDDGIVTRWICINVGSIADGRPASAIPRAPGFVGFGTQSPTCQLVVQLMTEDKRAELDLETLWGGLLRHRQPMPIIEREAIESVDPTELERSKTLSRVTYMNHQKRELHTTLARRSELASGNCIAESSLLLKQAPLPVFTLPYGKEGVWKKWNEPSTVPPYQYGPLQTISSMPKEELIEALGQGPTDRSSTEILRQYHACISKHEFPYKEALRFELVRLAVEIGHPNYTKEDLYRAFLNLSLSEFNISLTHMTKIIDTFLLYRPPTQIDPQNPSDLRLSEEDLNYALKVPVYIKPKSIAPGTTYTENAYPVSEEVYRVANTAQRRIRKVMRLGFTLFSAKEFPMLLQLHLNQAEYNLFWDVWRRSTILGIRRTREVYLLVFEMMAARANEKMIMEMIWNIVPMMEREFVPVELDKDLAKALMACLLVVEPKLRTTLDDSGISHVKGPIFELWNKCIRTMLREMEVSI</sequence>
<evidence type="ECO:0000256" key="6">
    <source>
        <dbReference type="ARBA" id="ARBA00023128"/>
    </source>
</evidence>
<comment type="caution">
    <text evidence="10">The sequence shown here is derived from an EMBL/GenBank/DDBJ whole genome shotgun (WGS) entry which is preliminary data.</text>
</comment>
<evidence type="ECO:0000256" key="9">
    <source>
        <dbReference type="SAM" id="MobiDB-lite"/>
    </source>
</evidence>
<comment type="function">
    <text evidence="8">Mitochondrial mRNA stabilization factor.</text>
</comment>
<protein>
    <recommendedName>
        <fullName evidence="8">ATPase synthesis protein 25</fullName>
    </recommendedName>
</protein>
<dbReference type="GO" id="GO:0140053">
    <property type="term" value="P:mitochondrial gene expression"/>
    <property type="evidence" value="ECO:0007669"/>
    <property type="project" value="UniProtKB-UniRule"/>
</dbReference>
<gene>
    <name evidence="10" type="ORF">AAP_04602</name>
</gene>
<proteinExistence type="inferred from homology"/>
<evidence type="ECO:0000313" key="10">
    <source>
        <dbReference type="EMBL" id="KZZ89117.1"/>
    </source>
</evidence>